<sequence>MNNVQLSVDKVAVEYHGVTVNFYNQLALSFREWFDIKPAIRHKGYVYHWNLRIKDAYLYLRYQPWWQKKSRKYTLQIETHPDHLIKFQRLLDALYNHSQEVYFNRCELAYDFPYPMSNVFIASNTGRNMNIYEGTRYFGRKDESKANAFCRNYDKKVERNWKGIEESGERTRVELVYRPDEKIPLESIIQFPPKFNNFYTCTVNTDLQAVRAEKRAMILALQHGLMTPDELSKHHRASIKEIMSSQQAVDFDALAAQHWTELITVPCAIVCGKVSHLPIQEVRSG</sequence>
<organism evidence="1 2">
    <name type="scientific">Paenibacillus glacialis</name>
    <dbReference type="NCBI Taxonomy" id="494026"/>
    <lineage>
        <taxon>Bacteria</taxon>
        <taxon>Bacillati</taxon>
        <taxon>Bacillota</taxon>
        <taxon>Bacilli</taxon>
        <taxon>Bacillales</taxon>
        <taxon>Paenibacillaceae</taxon>
        <taxon>Paenibacillus</taxon>
    </lineage>
</organism>
<dbReference type="Proteomes" id="UP000076967">
    <property type="component" value="Unassembled WGS sequence"/>
</dbReference>
<evidence type="ECO:0000313" key="2">
    <source>
        <dbReference type="Proteomes" id="UP000076967"/>
    </source>
</evidence>
<dbReference type="RefSeq" id="WP_068536667.1">
    <property type="nucleotide sequence ID" value="NZ_LVJH01000058.1"/>
</dbReference>
<evidence type="ECO:0000313" key="1">
    <source>
        <dbReference type="EMBL" id="OAB35926.1"/>
    </source>
</evidence>
<proteinExistence type="predicted"/>
<dbReference type="AlphaFoldDB" id="A0A168F736"/>
<keyword evidence="2" id="KW-1185">Reference proteome</keyword>
<reference evidence="1 2" key="1">
    <citation type="submission" date="2016-03" db="EMBL/GenBank/DDBJ databases">
        <title>Draft genome sequence of Paenibacillus glacialis DSM 22343.</title>
        <authorList>
            <person name="Shin S.-K."/>
            <person name="Yi H."/>
        </authorList>
    </citation>
    <scope>NUCLEOTIDE SEQUENCE [LARGE SCALE GENOMIC DNA]</scope>
    <source>
        <strain evidence="1 2">DSM 22343</strain>
    </source>
</reference>
<dbReference type="OrthoDB" id="2731238at2"/>
<comment type="caution">
    <text evidence="1">The sequence shown here is derived from an EMBL/GenBank/DDBJ whole genome shotgun (WGS) entry which is preliminary data.</text>
</comment>
<accession>A0A168F736</accession>
<gene>
    <name evidence="1" type="ORF">PGLA_21075</name>
</gene>
<dbReference type="EMBL" id="LVJH01000058">
    <property type="protein sequence ID" value="OAB35926.1"/>
    <property type="molecule type" value="Genomic_DNA"/>
</dbReference>
<protein>
    <recommendedName>
        <fullName evidence="3">Replication initiation factor family protein</fullName>
    </recommendedName>
</protein>
<name>A0A168F736_9BACL</name>
<evidence type="ECO:0008006" key="3">
    <source>
        <dbReference type="Google" id="ProtNLM"/>
    </source>
</evidence>